<dbReference type="Proteomes" id="UP000805614">
    <property type="component" value="Unassembled WGS sequence"/>
</dbReference>
<keyword evidence="2" id="KW-1185">Reference proteome</keyword>
<gene>
    <name evidence="1" type="ORF">HKK74_02020</name>
</gene>
<dbReference type="RefSeq" id="WP_187241215.1">
    <property type="nucleotide sequence ID" value="NZ_BAAAOK010000011.1"/>
</dbReference>
<evidence type="ECO:0000313" key="2">
    <source>
        <dbReference type="Proteomes" id="UP000805614"/>
    </source>
</evidence>
<dbReference type="Pfam" id="PF13384">
    <property type="entry name" value="HTH_23"/>
    <property type="match status" value="1"/>
</dbReference>
<dbReference type="EMBL" id="JABVEC010000001">
    <property type="protein sequence ID" value="MBC6464281.1"/>
    <property type="molecule type" value="Genomic_DNA"/>
</dbReference>
<evidence type="ECO:0000313" key="1">
    <source>
        <dbReference type="EMBL" id="MBC6464281.1"/>
    </source>
</evidence>
<comment type="caution">
    <text evidence="1">The sequence shown here is derived from an EMBL/GenBank/DDBJ whole genome shotgun (WGS) entry which is preliminary data.</text>
</comment>
<reference evidence="1 2" key="1">
    <citation type="submission" date="2020-06" db="EMBL/GenBank/DDBJ databases">
        <title>Actinomadura xiongansis sp. nov., isolated from soil of Baiyangdian.</title>
        <authorList>
            <person name="Zhang X."/>
        </authorList>
    </citation>
    <scope>NUCLEOTIDE SEQUENCE [LARGE SCALE GENOMIC DNA]</scope>
    <source>
        <strain evidence="1 2">HBUM206468</strain>
    </source>
</reference>
<protein>
    <submittedName>
        <fullName evidence="1">Helix-turn-helix domain-containing protein</fullName>
    </submittedName>
</protein>
<dbReference type="InterPro" id="IPR036388">
    <property type="entry name" value="WH-like_DNA-bd_sf"/>
</dbReference>
<sequence length="133" mass="14053">MTAPTVAELEQLAQTYATGTAPWLAFAVHQGDADLIAELLAHLDGIQLRTLAVVLASQIPRPRTRPDDGVVDEVAIARVAAGDDAPLSKAERAAAARLMADQGATQSQISRRLHMSGTSVQQVLNQMEESNAA</sequence>
<name>A0ABR7LHF4_9ACTN</name>
<organism evidence="1 2">
    <name type="scientific">Actinomadura alba</name>
    <dbReference type="NCBI Taxonomy" id="406431"/>
    <lineage>
        <taxon>Bacteria</taxon>
        <taxon>Bacillati</taxon>
        <taxon>Actinomycetota</taxon>
        <taxon>Actinomycetes</taxon>
        <taxon>Streptosporangiales</taxon>
        <taxon>Thermomonosporaceae</taxon>
        <taxon>Actinomadura</taxon>
    </lineage>
</organism>
<dbReference type="Gene3D" id="1.10.10.10">
    <property type="entry name" value="Winged helix-like DNA-binding domain superfamily/Winged helix DNA-binding domain"/>
    <property type="match status" value="1"/>
</dbReference>
<accession>A0ABR7LHF4</accession>
<proteinExistence type="predicted"/>